<dbReference type="InterPro" id="IPR036388">
    <property type="entry name" value="WH-like_DNA-bd_sf"/>
</dbReference>
<gene>
    <name evidence="5" type="ORF">GA0061101_11271</name>
</gene>
<keyword evidence="1" id="KW-0805">Transcription regulation</keyword>
<keyword evidence="3" id="KW-0804">Transcription</keyword>
<dbReference type="AlphaFoldDB" id="A0A1C3WIK1"/>
<accession>A0A1C3WIK1</accession>
<sequence length="272" mass="30141">MTIIGRGRQRLAQRVIDQLRVQIETGKLQAGDKLPTEPQLEATYGVSRTVVREAIADLRSAGLVRPVQGKGVFVAEMMIPSGSTLTPVEIRSIPETLELLEFRMATEGEAAAIAAYRRTAEQEAAIAAANRKMAALIEQGLPTVEADYEFHMAVAIATNNRFYVDVLRHFGTRTIPRGQFPTLPEANDRAYLEKVHAEHVEILAAIADQDPERARQTMRAHMMASQRRYRFLAEQQPQLGSTPDKSHIMSYDMNLMGDTPGVCRDAGRGTGR</sequence>
<dbReference type="Gene3D" id="1.20.120.530">
    <property type="entry name" value="GntR ligand-binding domain-like"/>
    <property type="match status" value="1"/>
</dbReference>
<dbReference type="Pfam" id="PF07729">
    <property type="entry name" value="FCD"/>
    <property type="match status" value="1"/>
</dbReference>
<dbReference type="SMART" id="SM00895">
    <property type="entry name" value="FCD"/>
    <property type="match status" value="1"/>
</dbReference>
<dbReference type="InterPro" id="IPR011711">
    <property type="entry name" value="GntR_C"/>
</dbReference>
<proteinExistence type="predicted"/>
<dbReference type="SUPFAM" id="SSF48008">
    <property type="entry name" value="GntR ligand-binding domain-like"/>
    <property type="match status" value="1"/>
</dbReference>
<dbReference type="Proteomes" id="UP000199205">
    <property type="component" value="Unassembled WGS sequence"/>
</dbReference>
<reference evidence="5 6" key="1">
    <citation type="submission" date="2016-08" db="EMBL/GenBank/DDBJ databases">
        <authorList>
            <person name="Seilhamer J.J."/>
        </authorList>
    </citation>
    <scope>NUCLEOTIDE SEQUENCE [LARGE SCALE GENOMIC DNA]</scope>
    <source>
        <strain evidence="5 6">P1-7</strain>
    </source>
</reference>
<evidence type="ECO:0000313" key="5">
    <source>
        <dbReference type="EMBL" id="SCB39851.1"/>
    </source>
</evidence>
<dbReference type="InterPro" id="IPR036390">
    <property type="entry name" value="WH_DNA-bd_sf"/>
</dbReference>
<dbReference type="EMBL" id="FMAF01000012">
    <property type="protein sequence ID" value="SCB39851.1"/>
    <property type="molecule type" value="Genomic_DNA"/>
</dbReference>
<dbReference type="InterPro" id="IPR000524">
    <property type="entry name" value="Tscrpt_reg_HTH_GntR"/>
</dbReference>
<dbReference type="Gene3D" id="1.10.10.10">
    <property type="entry name" value="Winged helix-like DNA-binding domain superfamily/Winged helix DNA-binding domain"/>
    <property type="match status" value="1"/>
</dbReference>
<organism evidence="5 6">
    <name type="scientific">Rhizobium lusitanum</name>
    <dbReference type="NCBI Taxonomy" id="293958"/>
    <lineage>
        <taxon>Bacteria</taxon>
        <taxon>Pseudomonadati</taxon>
        <taxon>Pseudomonadota</taxon>
        <taxon>Alphaproteobacteria</taxon>
        <taxon>Hyphomicrobiales</taxon>
        <taxon>Rhizobiaceae</taxon>
        <taxon>Rhizobium/Agrobacterium group</taxon>
        <taxon>Rhizobium</taxon>
    </lineage>
</organism>
<dbReference type="PROSITE" id="PS50949">
    <property type="entry name" value="HTH_GNTR"/>
    <property type="match status" value="1"/>
</dbReference>
<dbReference type="SUPFAM" id="SSF46785">
    <property type="entry name" value="Winged helix' DNA-binding domain"/>
    <property type="match status" value="1"/>
</dbReference>
<dbReference type="CDD" id="cd07377">
    <property type="entry name" value="WHTH_GntR"/>
    <property type="match status" value="1"/>
</dbReference>
<dbReference type="GO" id="GO:0003700">
    <property type="term" value="F:DNA-binding transcription factor activity"/>
    <property type="evidence" value="ECO:0007669"/>
    <property type="project" value="InterPro"/>
</dbReference>
<evidence type="ECO:0000256" key="1">
    <source>
        <dbReference type="ARBA" id="ARBA00023015"/>
    </source>
</evidence>
<keyword evidence="2 5" id="KW-0238">DNA-binding</keyword>
<protein>
    <submittedName>
        <fullName evidence="5">DNA-binding transcriptional regulator, FadR family</fullName>
    </submittedName>
</protein>
<dbReference type="SMART" id="SM00345">
    <property type="entry name" value="HTH_GNTR"/>
    <property type="match status" value="1"/>
</dbReference>
<evidence type="ECO:0000256" key="3">
    <source>
        <dbReference type="ARBA" id="ARBA00023163"/>
    </source>
</evidence>
<dbReference type="Pfam" id="PF00392">
    <property type="entry name" value="GntR"/>
    <property type="match status" value="1"/>
</dbReference>
<dbReference type="GO" id="GO:0003677">
    <property type="term" value="F:DNA binding"/>
    <property type="evidence" value="ECO:0007669"/>
    <property type="project" value="UniProtKB-KW"/>
</dbReference>
<dbReference type="InterPro" id="IPR008920">
    <property type="entry name" value="TF_FadR/GntR_C"/>
</dbReference>
<dbReference type="PRINTS" id="PR00035">
    <property type="entry name" value="HTHGNTR"/>
</dbReference>
<dbReference type="PANTHER" id="PTHR43537">
    <property type="entry name" value="TRANSCRIPTIONAL REGULATOR, GNTR FAMILY"/>
    <property type="match status" value="1"/>
</dbReference>
<evidence type="ECO:0000259" key="4">
    <source>
        <dbReference type="PROSITE" id="PS50949"/>
    </source>
</evidence>
<evidence type="ECO:0000256" key="2">
    <source>
        <dbReference type="ARBA" id="ARBA00023125"/>
    </source>
</evidence>
<dbReference type="PANTHER" id="PTHR43537:SF5">
    <property type="entry name" value="UXU OPERON TRANSCRIPTIONAL REGULATOR"/>
    <property type="match status" value="1"/>
</dbReference>
<evidence type="ECO:0000313" key="6">
    <source>
        <dbReference type="Proteomes" id="UP000199205"/>
    </source>
</evidence>
<name>A0A1C3WIK1_9HYPH</name>
<feature type="domain" description="HTH gntR-type" evidence="4">
    <location>
        <begin position="9"/>
        <end position="77"/>
    </location>
</feature>
<dbReference type="OrthoDB" id="9809707at2"/>